<feature type="domain" description="C-type lectin" evidence="1">
    <location>
        <begin position="72"/>
        <end position="191"/>
    </location>
</feature>
<dbReference type="SUPFAM" id="SSF56436">
    <property type="entry name" value="C-type lectin-like"/>
    <property type="match status" value="1"/>
</dbReference>
<evidence type="ECO:0000313" key="3">
    <source>
        <dbReference type="Proteomes" id="UP001178508"/>
    </source>
</evidence>
<accession>A0AAV1FDH4</accession>
<dbReference type="Gene3D" id="3.10.100.10">
    <property type="entry name" value="Mannose-Binding Protein A, subunit A"/>
    <property type="match status" value="1"/>
</dbReference>
<protein>
    <submittedName>
        <fullName evidence="2">Galactose-specific lectin nattectin-like</fullName>
    </submittedName>
</protein>
<sequence length="198" mass="22292">MQISESNIRGRYKKSRFSTKLDMLPGNSVYPDHQYKMTLTLQLLVLLGLSSGLWMGANVKPCKTCPEGWFNYKSRCFLFNHELKERHDAESFCLGKGGNLASIADQDELDFVRQLVVQLTGKNQGTWLGGTDAVKESVWRWSDGSAWSSEFWGDGEPNNHGGNEHCMHLRDADGFPVNDVPCDIKQSVLCSREVVETD</sequence>
<dbReference type="PROSITE" id="PS50041">
    <property type="entry name" value="C_TYPE_LECTIN_2"/>
    <property type="match status" value="1"/>
</dbReference>
<evidence type="ECO:0000259" key="1">
    <source>
        <dbReference type="PROSITE" id="PS50041"/>
    </source>
</evidence>
<dbReference type="Pfam" id="PF00059">
    <property type="entry name" value="Lectin_C"/>
    <property type="match status" value="1"/>
</dbReference>
<name>A0AAV1FDH4_XYRNO</name>
<proteinExistence type="predicted"/>
<dbReference type="Proteomes" id="UP001178508">
    <property type="component" value="Chromosome 7"/>
</dbReference>
<dbReference type="PANTHER" id="PTHR22803">
    <property type="entry name" value="MANNOSE, PHOSPHOLIPASE, LECTIN RECEPTOR RELATED"/>
    <property type="match status" value="1"/>
</dbReference>
<dbReference type="AlphaFoldDB" id="A0AAV1FDH4"/>
<dbReference type="EMBL" id="OY660870">
    <property type="protein sequence ID" value="CAJ1059436.1"/>
    <property type="molecule type" value="Genomic_DNA"/>
</dbReference>
<reference evidence="2" key="1">
    <citation type="submission" date="2023-08" db="EMBL/GenBank/DDBJ databases">
        <authorList>
            <person name="Alioto T."/>
            <person name="Alioto T."/>
            <person name="Gomez Garrido J."/>
        </authorList>
    </citation>
    <scope>NUCLEOTIDE SEQUENCE</scope>
</reference>
<dbReference type="InterPro" id="IPR016187">
    <property type="entry name" value="CTDL_fold"/>
</dbReference>
<dbReference type="InterPro" id="IPR016186">
    <property type="entry name" value="C-type_lectin-like/link_sf"/>
</dbReference>
<dbReference type="InterPro" id="IPR001304">
    <property type="entry name" value="C-type_lectin-like"/>
</dbReference>
<dbReference type="SMART" id="SM00034">
    <property type="entry name" value="CLECT"/>
    <property type="match status" value="1"/>
</dbReference>
<dbReference type="PRINTS" id="PR01504">
    <property type="entry name" value="PNCREATITSAP"/>
</dbReference>
<evidence type="ECO:0000313" key="2">
    <source>
        <dbReference type="EMBL" id="CAJ1059436.1"/>
    </source>
</evidence>
<dbReference type="InterPro" id="IPR050111">
    <property type="entry name" value="C-type_lectin/snaclec_domain"/>
</dbReference>
<gene>
    <name evidence="2" type="ORF">XNOV1_A040916</name>
</gene>
<keyword evidence="3" id="KW-1185">Reference proteome</keyword>
<organism evidence="2 3">
    <name type="scientific">Xyrichtys novacula</name>
    <name type="common">Pearly razorfish</name>
    <name type="synonym">Hemipteronotus novacula</name>
    <dbReference type="NCBI Taxonomy" id="13765"/>
    <lineage>
        <taxon>Eukaryota</taxon>
        <taxon>Metazoa</taxon>
        <taxon>Chordata</taxon>
        <taxon>Craniata</taxon>
        <taxon>Vertebrata</taxon>
        <taxon>Euteleostomi</taxon>
        <taxon>Actinopterygii</taxon>
        <taxon>Neopterygii</taxon>
        <taxon>Teleostei</taxon>
        <taxon>Neoteleostei</taxon>
        <taxon>Acanthomorphata</taxon>
        <taxon>Eupercaria</taxon>
        <taxon>Labriformes</taxon>
        <taxon>Labridae</taxon>
        <taxon>Xyrichtys</taxon>
    </lineage>
</organism>